<dbReference type="Gene3D" id="3.30.1780.10">
    <property type="entry name" value="ornithine cyclodeaminase, domain 1"/>
    <property type="match status" value="1"/>
</dbReference>
<dbReference type="RefSeq" id="WP_189010261.1">
    <property type="nucleotide sequence ID" value="NZ_BMPP01000013.1"/>
</dbReference>
<dbReference type="Gene3D" id="3.40.50.720">
    <property type="entry name" value="NAD(P)-binding Rossmann-like Domain"/>
    <property type="match status" value="1"/>
</dbReference>
<dbReference type="PANTHER" id="PTHR13812:SF19">
    <property type="entry name" value="KETIMINE REDUCTASE MU-CRYSTALLIN"/>
    <property type="match status" value="1"/>
</dbReference>
<organism evidence="1 2">
    <name type="scientific">Deinococcus malanensis</name>
    <dbReference type="NCBI Taxonomy" id="1706855"/>
    <lineage>
        <taxon>Bacteria</taxon>
        <taxon>Thermotogati</taxon>
        <taxon>Deinococcota</taxon>
        <taxon>Deinococci</taxon>
        <taxon>Deinococcales</taxon>
        <taxon>Deinococcaceae</taxon>
        <taxon>Deinococcus</taxon>
    </lineage>
</organism>
<dbReference type="Proteomes" id="UP000647587">
    <property type="component" value="Unassembled WGS sequence"/>
</dbReference>
<dbReference type="InterPro" id="IPR036291">
    <property type="entry name" value="NAD(P)-bd_dom_sf"/>
</dbReference>
<dbReference type="InterPro" id="IPR023401">
    <property type="entry name" value="ODC_N"/>
</dbReference>
<name>A0ABQ2F098_9DEIO</name>
<gene>
    <name evidence="1" type="ORF">GCM10008955_30160</name>
</gene>
<evidence type="ECO:0000313" key="1">
    <source>
        <dbReference type="EMBL" id="GGK34057.1"/>
    </source>
</evidence>
<dbReference type="PANTHER" id="PTHR13812">
    <property type="entry name" value="KETIMINE REDUCTASE MU-CRYSTALLIN"/>
    <property type="match status" value="1"/>
</dbReference>
<reference evidence="2" key="1">
    <citation type="journal article" date="2019" name="Int. J. Syst. Evol. Microbiol.">
        <title>The Global Catalogue of Microorganisms (GCM) 10K type strain sequencing project: providing services to taxonomists for standard genome sequencing and annotation.</title>
        <authorList>
            <consortium name="The Broad Institute Genomics Platform"/>
            <consortium name="The Broad Institute Genome Sequencing Center for Infectious Disease"/>
            <person name="Wu L."/>
            <person name="Ma J."/>
        </authorList>
    </citation>
    <scope>NUCLEOTIDE SEQUENCE [LARGE SCALE GENOMIC DNA]</scope>
    <source>
        <strain evidence="2">JCM 30331</strain>
    </source>
</reference>
<protein>
    <submittedName>
        <fullName evidence="1">Ornithine cyclodeaminase</fullName>
    </submittedName>
</protein>
<comment type="caution">
    <text evidence="1">The sequence shown here is derived from an EMBL/GenBank/DDBJ whole genome shotgun (WGS) entry which is preliminary data.</text>
</comment>
<dbReference type="NCBIfam" id="NF005603">
    <property type="entry name" value="PRK07340.1"/>
    <property type="match status" value="1"/>
</dbReference>
<keyword evidence="2" id="KW-1185">Reference proteome</keyword>
<dbReference type="InterPro" id="IPR003462">
    <property type="entry name" value="ODC_Mu_crystall"/>
</dbReference>
<sequence>MLILDARQVRHRATYGAVAEAIADLLRSDVLPVAPPRQVLPLPSDGALLVMPVADQHCAVVKTVTVHLENARSGQPVVQGQVLVLDARSGEPLAVMDGPAITALRTAALSLLAAQTWGVSEGPLLMIGAGQQARAHLEALTEAGPPREVWCSSTRPESTRALVTWGKERGLRIRAAANLEQAVREAAVIVTATTSVSPVMPDLIRDDVLILAVGAFRPDMQEIPSSLVERAGIVVDDLIGARHEAGDLLQARVEWDAVLTLRDLLGGAVPRQGPRLFKSVGHAFWDLAAAKLCLTPSEDKSV</sequence>
<evidence type="ECO:0000313" key="2">
    <source>
        <dbReference type="Proteomes" id="UP000647587"/>
    </source>
</evidence>
<dbReference type="PIRSF" id="PIRSF001439">
    <property type="entry name" value="CryM"/>
    <property type="match status" value="1"/>
</dbReference>
<proteinExistence type="predicted"/>
<dbReference type="Pfam" id="PF02423">
    <property type="entry name" value="OCD_Mu_crystall"/>
    <property type="match status" value="1"/>
</dbReference>
<dbReference type="SUPFAM" id="SSF51735">
    <property type="entry name" value="NAD(P)-binding Rossmann-fold domains"/>
    <property type="match status" value="1"/>
</dbReference>
<accession>A0ABQ2F098</accession>
<dbReference type="EMBL" id="BMPP01000013">
    <property type="protein sequence ID" value="GGK34057.1"/>
    <property type="molecule type" value="Genomic_DNA"/>
</dbReference>